<comment type="caution">
    <text evidence="1">The sequence shown here is derived from an EMBL/GenBank/DDBJ whole genome shotgun (WGS) entry which is preliminary data.</text>
</comment>
<organism evidence="1">
    <name type="scientific">Salvia splendens</name>
    <name type="common">Scarlet sage</name>
    <dbReference type="NCBI Taxonomy" id="180675"/>
    <lineage>
        <taxon>Eukaryota</taxon>
        <taxon>Viridiplantae</taxon>
        <taxon>Streptophyta</taxon>
        <taxon>Embryophyta</taxon>
        <taxon>Tracheophyta</taxon>
        <taxon>Spermatophyta</taxon>
        <taxon>Magnoliopsida</taxon>
        <taxon>eudicotyledons</taxon>
        <taxon>Gunneridae</taxon>
        <taxon>Pentapetalae</taxon>
        <taxon>asterids</taxon>
        <taxon>lamiids</taxon>
        <taxon>Lamiales</taxon>
        <taxon>Lamiaceae</taxon>
        <taxon>Nepetoideae</taxon>
        <taxon>Mentheae</taxon>
        <taxon>Salviinae</taxon>
        <taxon>Salvia</taxon>
        <taxon>Salvia subgen. Calosphace</taxon>
        <taxon>core Calosphace</taxon>
    </lineage>
</organism>
<dbReference type="EMBL" id="PNBA02000022">
    <property type="protein sequence ID" value="KAG6384849.1"/>
    <property type="molecule type" value="Genomic_DNA"/>
</dbReference>
<dbReference type="Proteomes" id="UP000298416">
    <property type="component" value="Unassembled WGS sequence"/>
</dbReference>
<gene>
    <name evidence="1" type="ORF">SASPL_153668</name>
</gene>
<accession>A0A8X8VYU1</accession>
<keyword evidence="2" id="KW-1185">Reference proteome</keyword>
<sequence>MVCSHHHYRLHALLYTRKTDSWRELAVLNGDIEKLNPIKSRCENGHFAHWHVVPRLKSSHPELILSLDMKNEVFQTIRLLSFGPRHTDVILACTYFAEDEHSFWHFDLPHSSTNTVTIYRSSEVRYGVGRVLFWNLVTNVVNPFYRKDFYEPPQWTITDCVVFECWMNVFMYDYRARKYDYRPRKYDARKYDYRDNNAFSKFKHTCSFVLLENVS</sequence>
<protein>
    <recommendedName>
        <fullName evidence="3">F-box associated domain-containing protein</fullName>
    </recommendedName>
</protein>
<evidence type="ECO:0000313" key="2">
    <source>
        <dbReference type="Proteomes" id="UP000298416"/>
    </source>
</evidence>
<evidence type="ECO:0008006" key="3">
    <source>
        <dbReference type="Google" id="ProtNLM"/>
    </source>
</evidence>
<dbReference type="AlphaFoldDB" id="A0A8X8VYU1"/>
<reference evidence="1" key="2">
    <citation type="submission" date="2020-08" db="EMBL/GenBank/DDBJ databases">
        <title>Plant Genome Project.</title>
        <authorList>
            <person name="Zhang R.-G."/>
        </authorList>
    </citation>
    <scope>NUCLEOTIDE SEQUENCE</scope>
    <source>
        <strain evidence="1">Huo1</strain>
        <tissue evidence="1">Leaf</tissue>
    </source>
</reference>
<name>A0A8X8VYU1_SALSN</name>
<proteinExistence type="predicted"/>
<evidence type="ECO:0000313" key="1">
    <source>
        <dbReference type="EMBL" id="KAG6384849.1"/>
    </source>
</evidence>
<reference evidence="1" key="1">
    <citation type="submission" date="2018-01" db="EMBL/GenBank/DDBJ databases">
        <authorList>
            <person name="Mao J.F."/>
        </authorList>
    </citation>
    <scope>NUCLEOTIDE SEQUENCE</scope>
    <source>
        <strain evidence="1">Huo1</strain>
        <tissue evidence="1">Leaf</tissue>
    </source>
</reference>